<keyword evidence="7 9" id="KW-0472">Membrane</keyword>
<comment type="caution">
    <text evidence="10">The sequence shown here is derived from an EMBL/GenBank/DDBJ whole genome shotgun (WGS) entry which is preliminary data.</text>
</comment>
<dbReference type="InterPro" id="IPR001185">
    <property type="entry name" value="MS_channel"/>
</dbReference>
<keyword evidence="6" id="KW-0406">Ion transport</keyword>
<dbReference type="Gene3D" id="1.10.1200.120">
    <property type="entry name" value="Large-conductance mechanosensitive channel, MscL, domain 1"/>
    <property type="match status" value="1"/>
</dbReference>
<evidence type="ECO:0000256" key="3">
    <source>
        <dbReference type="ARBA" id="ARBA00022475"/>
    </source>
</evidence>
<evidence type="ECO:0000313" key="11">
    <source>
        <dbReference type="Proteomes" id="UP000280819"/>
    </source>
</evidence>
<gene>
    <name evidence="10" type="primary">mscL</name>
    <name evidence="10" type="ORF">EII34_07245</name>
</gene>
<evidence type="ECO:0000256" key="9">
    <source>
        <dbReference type="SAM" id="Phobius"/>
    </source>
</evidence>
<comment type="subcellular location">
    <subcellularLocation>
        <location evidence="1">Membrane</location>
        <topology evidence="1">Multi-pass membrane protein</topology>
    </subcellularLocation>
</comment>
<dbReference type="InterPro" id="IPR037673">
    <property type="entry name" value="MSC/AndL"/>
</dbReference>
<dbReference type="Pfam" id="PF01741">
    <property type="entry name" value="MscL"/>
    <property type="match status" value="1"/>
</dbReference>
<dbReference type="NCBIfam" id="TIGR00220">
    <property type="entry name" value="mscL"/>
    <property type="match status" value="1"/>
</dbReference>
<evidence type="ECO:0000256" key="6">
    <source>
        <dbReference type="ARBA" id="ARBA00023065"/>
    </source>
</evidence>
<dbReference type="Proteomes" id="UP000280819">
    <property type="component" value="Unassembled WGS sequence"/>
</dbReference>
<accession>A0A3P1T9I6</accession>
<reference evidence="10 11" key="1">
    <citation type="submission" date="2018-11" db="EMBL/GenBank/DDBJ databases">
        <title>Genomes From Bacteria Associated with the Canine Oral Cavity: a Test Case for Automated Genome-Based Taxonomic Assignment.</title>
        <authorList>
            <person name="Coil D.A."/>
            <person name="Jospin G."/>
            <person name="Darling A.E."/>
            <person name="Wallis C."/>
            <person name="Davis I.J."/>
            <person name="Harris S."/>
            <person name="Eisen J.A."/>
            <person name="Holcombe L.J."/>
            <person name="O'Flynn C."/>
        </authorList>
    </citation>
    <scope>NUCLEOTIDE SEQUENCE [LARGE SCALE GENOMIC DNA]</scope>
    <source>
        <strain evidence="10 11">OH887_COT-365</strain>
    </source>
</reference>
<dbReference type="RefSeq" id="WP_124844418.1">
    <property type="nucleotide sequence ID" value="NZ_RQZG01000007.1"/>
</dbReference>
<protein>
    <submittedName>
        <fullName evidence="10">Large conductance mechanosensitive channel protein MscL</fullName>
    </submittedName>
</protein>
<evidence type="ECO:0000256" key="1">
    <source>
        <dbReference type="ARBA" id="ARBA00004141"/>
    </source>
</evidence>
<sequence length="121" mass="13341">MKGFKEFLMRGNLVELAVAVIIGSVFAKVVETFTKILTDFIGFFGGAPDFSSVNIGGVNIGNFINAVITFVITAAVVYFFVVKPYNAMRARFKKAEEEAPAEPTSEELLTEIRDLLRARNI</sequence>
<dbReference type="InterPro" id="IPR036019">
    <property type="entry name" value="MscL_channel"/>
</dbReference>
<keyword evidence="3" id="KW-1003">Cell membrane</keyword>
<proteinExistence type="predicted"/>
<dbReference type="PRINTS" id="PR01264">
    <property type="entry name" value="MECHCHANNEL"/>
</dbReference>
<evidence type="ECO:0000256" key="8">
    <source>
        <dbReference type="ARBA" id="ARBA00023303"/>
    </source>
</evidence>
<evidence type="ECO:0000256" key="5">
    <source>
        <dbReference type="ARBA" id="ARBA00022989"/>
    </source>
</evidence>
<keyword evidence="8" id="KW-0407">Ion channel</keyword>
<evidence type="ECO:0000256" key="4">
    <source>
        <dbReference type="ARBA" id="ARBA00022692"/>
    </source>
</evidence>
<dbReference type="OrthoDB" id="9810350at2"/>
<dbReference type="SUPFAM" id="SSF81330">
    <property type="entry name" value="Gated mechanosensitive channel"/>
    <property type="match status" value="1"/>
</dbReference>
<keyword evidence="2" id="KW-0813">Transport</keyword>
<keyword evidence="5 9" id="KW-1133">Transmembrane helix</keyword>
<keyword evidence="4 9" id="KW-0812">Transmembrane</keyword>
<feature type="transmembrane region" description="Helical" evidence="9">
    <location>
        <begin position="60"/>
        <end position="81"/>
    </location>
</feature>
<dbReference type="EMBL" id="RQZG01000007">
    <property type="protein sequence ID" value="RRD05133.1"/>
    <property type="molecule type" value="Genomic_DNA"/>
</dbReference>
<dbReference type="GO" id="GO:0008381">
    <property type="term" value="F:mechanosensitive monoatomic ion channel activity"/>
    <property type="evidence" value="ECO:0007669"/>
    <property type="project" value="InterPro"/>
</dbReference>
<evidence type="ECO:0000256" key="7">
    <source>
        <dbReference type="ARBA" id="ARBA00023136"/>
    </source>
</evidence>
<dbReference type="AlphaFoldDB" id="A0A3P1T9I6"/>
<dbReference type="GO" id="GO:0016020">
    <property type="term" value="C:membrane"/>
    <property type="evidence" value="ECO:0007669"/>
    <property type="project" value="UniProtKB-SubCell"/>
</dbReference>
<organism evidence="10 11">
    <name type="scientific">Arachnia propionica</name>
    <dbReference type="NCBI Taxonomy" id="1750"/>
    <lineage>
        <taxon>Bacteria</taxon>
        <taxon>Bacillati</taxon>
        <taxon>Actinomycetota</taxon>
        <taxon>Actinomycetes</taxon>
        <taxon>Propionibacteriales</taxon>
        <taxon>Propionibacteriaceae</taxon>
        <taxon>Arachnia</taxon>
    </lineage>
</organism>
<evidence type="ECO:0000313" key="10">
    <source>
        <dbReference type="EMBL" id="RRD05133.1"/>
    </source>
</evidence>
<feature type="transmembrane region" description="Helical" evidence="9">
    <location>
        <begin position="12"/>
        <end position="30"/>
    </location>
</feature>
<dbReference type="PANTHER" id="PTHR30266:SF2">
    <property type="entry name" value="LARGE-CONDUCTANCE MECHANOSENSITIVE CHANNEL"/>
    <property type="match status" value="1"/>
</dbReference>
<evidence type="ECO:0000256" key="2">
    <source>
        <dbReference type="ARBA" id="ARBA00022448"/>
    </source>
</evidence>
<name>A0A3P1T9I6_9ACTN</name>
<dbReference type="PANTHER" id="PTHR30266">
    <property type="entry name" value="MECHANOSENSITIVE CHANNEL MSCL"/>
    <property type="match status" value="1"/>
</dbReference>